<accession>A0A9P7A594</accession>
<evidence type="ECO:0000256" key="1">
    <source>
        <dbReference type="ARBA" id="ARBA00022801"/>
    </source>
</evidence>
<reference evidence="2" key="1">
    <citation type="journal article" date="2020" name="New Phytol.">
        <title>Comparative genomics reveals dynamic genome evolution in host specialist ectomycorrhizal fungi.</title>
        <authorList>
            <person name="Lofgren L.A."/>
            <person name="Nguyen N.H."/>
            <person name="Vilgalys R."/>
            <person name="Ruytinx J."/>
            <person name="Liao H.L."/>
            <person name="Branco S."/>
            <person name="Kuo A."/>
            <person name="LaButti K."/>
            <person name="Lipzen A."/>
            <person name="Andreopoulos W."/>
            <person name="Pangilinan J."/>
            <person name="Riley R."/>
            <person name="Hundley H."/>
            <person name="Na H."/>
            <person name="Barry K."/>
            <person name="Grigoriev I.V."/>
            <person name="Stajich J.E."/>
            <person name="Kennedy P.G."/>
        </authorList>
    </citation>
    <scope>NUCLEOTIDE SEQUENCE</scope>
    <source>
        <strain evidence="2">DOB743</strain>
    </source>
</reference>
<organism evidence="2 3">
    <name type="scientific">Suillus placidus</name>
    <dbReference type="NCBI Taxonomy" id="48579"/>
    <lineage>
        <taxon>Eukaryota</taxon>
        <taxon>Fungi</taxon>
        <taxon>Dikarya</taxon>
        <taxon>Basidiomycota</taxon>
        <taxon>Agaricomycotina</taxon>
        <taxon>Agaricomycetes</taxon>
        <taxon>Agaricomycetidae</taxon>
        <taxon>Boletales</taxon>
        <taxon>Suillineae</taxon>
        <taxon>Suillaceae</taxon>
        <taxon>Suillus</taxon>
    </lineage>
</organism>
<name>A0A9P7A594_9AGAM</name>
<dbReference type="Gene3D" id="3.40.50.1240">
    <property type="entry name" value="Phosphoglycerate mutase-like"/>
    <property type="match status" value="1"/>
</dbReference>
<proteinExistence type="predicted"/>
<keyword evidence="1" id="KW-0378">Hydrolase</keyword>
<dbReference type="SUPFAM" id="SSF53254">
    <property type="entry name" value="Phosphoglycerate mutase-like"/>
    <property type="match status" value="1"/>
</dbReference>
<dbReference type="AlphaFoldDB" id="A0A9P7A594"/>
<dbReference type="CDD" id="cd07061">
    <property type="entry name" value="HP_HAP_like"/>
    <property type="match status" value="1"/>
</dbReference>
<protein>
    <submittedName>
        <fullName evidence="2">Phosphoglycerate mutase-like protein</fullName>
    </submittedName>
</protein>
<evidence type="ECO:0000313" key="2">
    <source>
        <dbReference type="EMBL" id="KAG1782587.1"/>
    </source>
</evidence>
<dbReference type="InterPro" id="IPR029033">
    <property type="entry name" value="His_PPase_superfam"/>
</dbReference>
<dbReference type="PANTHER" id="PTHR20963">
    <property type="entry name" value="MULTIPLE INOSITOL POLYPHOSPHATE PHOSPHATASE-RELATED"/>
    <property type="match status" value="1"/>
</dbReference>
<dbReference type="GO" id="GO:0003993">
    <property type="term" value="F:acid phosphatase activity"/>
    <property type="evidence" value="ECO:0007669"/>
    <property type="project" value="TreeGrafter"/>
</dbReference>
<keyword evidence="3" id="KW-1185">Reference proteome</keyword>
<dbReference type="Pfam" id="PF00328">
    <property type="entry name" value="His_Phos_2"/>
    <property type="match status" value="1"/>
</dbReference>
<dbReference type="EMBL" id="JABBWD010000003">
    <property type="protein sequence ID" value="KAG1782587.1"/>
    <property type="molecule type" value="Genomic_DNA"/>
</dbReference>
<sequence length="341" mass="38730">MTEFLLAKYEHLTQLQMHRHGSRGPANAGEMVLIDSLVQTLRDGRDALQDAYLPENLRFLQTGMGYESHLDPENMTIIGRQQLFNHGVEFGVKYPNFTTETVLSSKSPRVFDSMYFFAQGRFGREVEDKNLLSVDVIPGPMANEWSDSYLPSITKRLNDLLPYGVSSTDNDTHGALYACSYDLAAGDESPYVGYLAPNDARRVLGSVFVKELINRFSNTGGEVQSLYLEFGHNATIMAAMDLNKDEPPLSSEELRQRRRFRTSYQTLAAQMIWERFTYIPLADLRKNQARSPIWDLLTGCIHKSQFQSSTHIEFDDDTWQAACGAHSEVFKLKEFNSIPVR</sequence>
<dbReference type="InterPro" id="IPR000560">
    <property type="entry name" value="His_Pase_clade-2"/>
</dbReference>
<dbReference type="OrthoDB" id="6509975at2759"/>
<gene>
    <name evidence="2" type="ORF">EV702DRAFT_1041390</name>
</gene>
<dbReference type="PANTHER" id="PTHR20963:SF42">
    <property type="entry name" value="PHOSPHOGLYCERATE MUTASE-LIKE PROTEIN"/>
    <property type="match status" value="1"/>
</dbReference>
<dbReference type="Proteomes" id="UP000714275">
    <property type="component" value="Unassembled WGS sequence"/>
</dbReference>
<comment type="caution">
    <text evidence="2">The sequence shown here is derived from an EMBL/GenBank/DDBJ whole genome shotgun (WGS) entry which is preliminary data.</text>
</comment>
<evidence type="ECO:0000313" key="3">
    <source>
        <dbReference type="Proteomes" id="UP000714275"/>
    </source>
</evidence>